<keyword evidence="3" id="KW-1185">Reference proteome</keyword>
<evidence type="ECO:0000313" key="3">
    <source>
        <dbReference type="Proteomes" id="UP000007015"/>
    </source>
</evidence>
<reference evidence="2 3" key="1">
    <citation type="journal article" date="2005" name="PLoS Biol.">
        <title>The genomes of Oryza sativa: a history of duplications.</title>
        <authorList>
            <person name="Yu J."/>
            <person name="Wang J."/>
            <person name="Lin W."/>
            <person name="Li S."/>
            <person name="Li H."/>
            <person name="Zhou J."/>
            <person name="Ni P."/>
            <person name="Dong W."/>
            <person name="Hu S."/>
            <person name="Zeng C."/>
            <person name="Zhang J."/>
            <person name="Zhang Y."/>
            <person name="Li R."/>
            <person name="Xu Z."/>
            <person name="Li S."/>
            <person name="Li X."/>
            <person name="Zheng H."/>
            <person name="Cong L."/>
            <person name="Lin L."/>
            <person name="Yin J."/>
            <person name="Geng J."/>
            <person name="Li G."/>
            <person name="Shi J."/>
            <person name="Liu J."/>
            <person name="Lv H."/>
            <person name="Li J."/>
            <person name="Wang J."/>
            <person name="Deng Y."/>
            <person name="Ran L."/>
            <person name="Shi X."/>
            <person name="Wang X."/>
            <person name="Wu Q."/>
            <person name="Li C."/>
            <person name="Ren X."/>
            <person name="Wang J."/>
            <person name="Wang X."/>
            <person name="Li D."/>
            <person name="Liu D."/>
            <person name="Zhang X."/>
            <person name="Ji Z."/>
            <person name="Zhao W."/>
            <person name="Sun Y."/>
            <person name="Zhang Z."/>
            <person name="Bao J."/>
            <person name="Han Y."/>
            <person name="Dong L."/>
            <person name="Ji J."/>
            <person name="Chen P."/>
            <person name="Wu S."/>
            <person name="Liu J."/>
            <person name="Xiao Y."/>
            <person name="Bu D."/>
            <person name="Tan J."/>
            <person name="Yang L."/>
            <person name="Ye C."/>
            <person name="Zhang J."/>
            <person name="Xu J."/>
            <person name="Zhou Y."/>
            <person name="Yu Y."/>
            <person name="Zhang B."/>
            <person name="Zhuang S."/>
            <person name="Wei H."/>
            <person name="Liu B."/>
            <person name="Lei M."/>
            <person name="Yu H."/>
            <person name="Li Y."/>
            <person name="Xu H."/>
            <person name="Wei S."/>
            <person name="He X."/>
            <person name="Fang L."/>
            <person name="Zhang Z."/>
            <person name="Zhang Y."/>
            <person name="Huang X."/>
            <person name="Su Z."/>
            <person name="Tong W."/>
            <person name="Li J."/>
            <person name="Tong Z."/>
            <person name="Li S."/>
            <person name="Ye J."/>
            <person name="Wang L."/>
            <person name="Fang L."/>
            <person name="Lei T."/>
            <person name="Chen C."/>
            <person name="Chen H."/>
            <person name="Xu Z."/>
            <person name="Li H."/>
            <person name="Huang H."/>
            <person name="Zhang F."/>
            <person name="Xu H."/>
            <person name="Li N."/>
            <person name="Zhao C."/>
            <person name="Li S."/>
            <person name="Dong L."/>
            <person name="Huang Y."/>
            <person name="Li L."/>
            <person name="Xi Y."/>
            <person name="Qi Q."/>
            <person name="Li W."/>
            <person name="Zhang B."/>
            <person name="Hu W."/>
            <person name="Zhang Y."/>
            <person name="Tian X."/>
            <person name="Jiao Y."/>
            <person name="Liang X."/>
            <person name="Jin J."/>
            <person name="Gao L."/>
            <person name="Zheng W."/>
            <person name="Hao B."/>
            <person name="Liu S."/>
            <person name="Wang W."/>
            <person name="Yuan L."/>
            <person name="Cao M."/>
            <person name="McDermott J."/>
            <person name="Samudrala R."/>
            <person name="Wang J."/>
            <person name="Wong G.K."/>
            <person name="Yang H."/>
        </authorList>
    </citation>
    <scope>NUCLEOTIDE SEQUENCE [LARGE SCALE GENOMIC DNA]</scope>
    <source>
        <strain evidence="3">cv. 93-11</strain>
    </source>
</reference>
<feature type="compositionally biased region" description="Low complexity" evidence="1">
    <location>
        <begin position="79"/>
        <end position="92"/>
    </location>
</feature>
<evidence type="ECO:0000313" key="2">
    <source>
        <dbReference type="EMBL" id="EEC84643.1"/>
    </source>
</evidence>
<evidence type="ECO:0000256" key="1">
    <source>
        <dbReference type="SAM" id="MobiDB-lite"/>
    </source>
</evidence>
<gene>
    <name evidence="2" type="ORF">OsI_31523</name>
</gene>
<dbReference type="EMBL" id="CM000134">
    <property type="protein sequence ID" value="EEC84643.1"/>
    <property type="molecule type" value="Genomic_DNA"/>
</dbReference>
<proteinExistence type="predicted"/>
<organism evidence="2 3">
    <name type="scientific">Oryza sativa subsp. indica</name>
    <name type="common">Rice</name>
    <dbReference type="NCBI Taxonomy" id="39946"/>
    <lineage>
        <taxon>Eukaryota</taxon>
        <taxon>Viridiplantae</taxon>
        <taxon>Streptophyta</taxon>
        <taxon>Embryophyta</taxon>
        <taxon>Tracheophyta</taxon>
        <taxon>Spermatophyta</taxon>
        <taxon>Magnoliopsida</taxon>
        <taxon>Liliopsida</taxon>
        <taxon>Poales</taxon>
        <taxon>Poaceae</taxon>
        <taxon>BOP clade</taxon>
        <taxon>Oryzoideae</taxon>
        <taxon>Oryzeae</taxon>
        <taxon>Oryzinae</taxon>
        <taxon>Oryza</taxon>
        <taxon>Oryza sativa</taxon>
    </lineage>
</organism>
<feature type="region of interest" description="Disordered" evidence="1">
    <location>
        <begin position="1"/>
        <end position="92"/>
    </location>
</feature>
<dbReference type="Proteomes" id="UP000007015">
    <property type="component" value="Chromosome 9"/>
</dbReference>
<feature type="region of interest" description="Disordered" evidence="1">
    <location>
        <begin position="146"/>
        <end position="190"/>
    </location>
</feature>
<dbReference type="HOGENOM" id="CLU_974503_0_0_1"/>
<sequence>MLHSIDVGSPRGPPADDITTPTSHILPAYSGDSPTPNSEIQVPPRRPPPGGSGSDAPTAAFLSPPPPPRRRLSRRRQSRAAARTATAGPRLAHVALGGRGSCPWQQWWWPDPCRVRPDLAGGWPAAGADGGGGGAGGGCGGDDAGGGYGGEGDGDDGSGPRCVSRRRPGSSRTSPPRPPACRPRRRSLHDADDPRCALHLQIRATQAGSGRLAAVAADGGGWRRWRLAMVAPAVVMVGRPSRPKGLTVCRCWRQHVEAGKETGCGRDVDGEKICGSGLGWIAKGKM</sequence>
<dbReference type="AlphaFoldDB" id="B8BCF2"/>
<accession>B8BCF2</accession>
<protein>
    <submittedName>
        <fullName evidence="2">Uncharacterized protein</fullName>
    </submittedName>
</protein>
<feature type="compositionally biased region" description="Basic residues" evidence="1">
    <location>
        <begin position="68"/>
        <end position="78"/>
    </location>
</feature>
<name>B8BCF2_ORYSI</name>
<dbReference type="Gramene" id="BGIOSGA030836-TA">
    <property type="protein sequence ID" value="BGIOSGA030836-PA"/>
    <property type="gene ID" value="BGIOSGA030836"/>
</dbReference>